<evidence type="ECO:0000313" key="3">
    <source>
        <dbReference type="Proteomes" id="UP000835052"/>
    </source>
</evidence>
<evidence type="ECO:0000256" key="1">
    <source>
        <dbReference type="SAM" id="MobiDB-lite"/>
    </source>
</evidence>
<feature type="region of interest" description="Disordered" evidence="1">
    <location>
        <begin position="1"/>
        <end position="66"/>
    </location>
</feature>
<accession>A0A8S1HWU0</accession>
<protein>
    <submittedName>
        <fullName evidence="2">Uncharacterized protein</fullName>
    </submittedName>
</protein>
<keyword evidence="3" id="KW-1185">Reference proteome</keyword>
<proteinExistence type="predicted"/>
<dbReference type="Proteomes" id="UP000835052">
    <property type="component" value="Unassembled WGS sequence"/>
</dbReference>
<organism evidence="2 3">
    <name type="scientific">Caenorhabditis auriculariae</name>
    <dbReference type="NCBI Taxonomy" id="2777116"/>
    <lineage>
        <taxon>Eukaryota</taxon>
        <taxon>Metazoa</taxon>
        <taxon>Ecdysozoa</taxon>
        <taxon>Nematoda</taxon>
        <taxon>Chromadorea</taxon>
        <taxon>Rhabditida</taxon>
        <taxon>Rhabditina</taxon>
        <taxon>Rhabditomorpha</taxon>
        <taxon>Rhabditoidea</taxon>
        <taxon>Rhabditidae</taxon>
        <taxon>Peloderinae</taxon>
        <taxon>Caenorhabditis</taxon>
    </lineage>
</organism>
<feature type="compositionally biased region" description="Acidic residues" evidence="1">
    <location>
        <begin position="22"/>
        <end position="41"/>
    </location>
</feature>
<dbReference type="AlphaFoldDB" id="A0A8S1HWU0"/>
<sequence>MVLTRTGRSTRRASTDKMENIIENDEGASDTVSDSDDDMPEEVPSKKNDVHLSSKPEIPLVKTEEPTQSIYEQVKLKRQAEEARAEGKRAKEKSRRKAKRIAKGVFQLRQNKAEFQVVTLKEGIQHSLEPVNNFREDLLRNRTANSRVKNVSSQLHRAKWASMRN</sequence>
<dbReference type="OrthoDB" id="5876742at2759"/>
<feature type="compositionally biased region" description="Basic and acidic residues" evidence="1">
    <location>
        <begin position="43"/>
        <end position="54"/>
    </location>
</feature>
<comment type="caution">
    <text evidence="2">The sequence shown here is derived from an EMBL/GenBank/DDBJ whole genome shotgun (WGS) entry which is preliminary data.</text>
</comment>
<name>A0A8S1HWU0_9PELO</name>
<reference evidence="2" key="1">
    <citation type="submission" date="2020-10" db="EMBL/GenBank/DDBJ databases">
        <authorList>
            <person name="Kikuchi T."/>
        </authorList>
    </citation>
    <scope>NUCLEOTIDE SEQUENCE</scope>
    <source>
        <strain evidence="2">NKZ352</strain>
    </source>
</reference>
<dbReference type="EMBL" id="CAJGYM010000097">
    <property type="protein sequence ID" value="CAD6197530.1"/>
    <property type="molecule type" value="Genomic_DNA"/>
</dbReference>
<gene>
    <name evidence="2" type="ORF">CAUJ_LOCUS13439</name>
</gene>
<evidence type="ECO:0000313" key="2">
    <source>
        <dbReference type="EMBL" id="CAD6197530.1"/>
    </source>
</evidence>